<dbReference type="Proteomes" id="UP000184510">
    <property type="component" value="Unassembled WGS sequence"/>
</dbReference>
<dbReference type="EMBL" id="FQYR01000002">
    <property type="protein sequence ID" value="SHI65041.1"/>
    <property type="molecule type" value="Genomic_DNA"/>
</dbReference>
<proteinExistence type="predicted"/>
<dbReference type="STRING" id="1123071.SAMN02745181_0579"/>
<reference evidence="1 2" key="1">
    <citation type="submission" date="2016-11" db="EMBL/GenBank/DDBJ databases">
        <authorList>
            <person name="Jaros S."/>
            <person name="Januszkiewicz K."/>
            <person name="Wedrychowicz H."/>
        </authorList>
    </citation>
    <scope>NUCLEOTIDE SEQUENCE [LARGE SCALE GENOMIC DNA]</scope>
    <source>
        <strain evidence="1 2">DSM 18772</strain>
    </source>
</reference>
<organism evidence="1 2">
    <name type="scientific">Rubritalea squalenifaciens DSM 18772</name>
    <dbReference type="NCBI Taxonomy" id="1123071"/>
    <lineage>
        <taxon>Bacteria</taxon>
        <taxon>Pseudomonadati</taxon>
        <taxon>Verrucomicrobiota</taxon>
        <taxon>Verrucomicrobiia</taxon>
        <taxon>Verrucomicrobiales</taxon>
        <taxon>Rubritaleaceae</taxon>
        <taxon>Rubritalea</taxon>
    </lineage>
</organism>
<dbReference type="InParanoid" id="A0A1M6CW16"/>
<dbReference type="RefSeq" id="WP_159434758.1">
    <property type="nucleotide sequence ID" value="NZ_FQYR01000002.1"/>
</dbReference>
<sequence length="49" mass="5484">MHQRFPILTACLAAVITAVLSYAAYPLLMDWILGDARQHLVILKPAETF</sequence>
<name>A0A1M6CW16_9BACT</name>
<evidence type="ECO:0000313" key="1">
    <source>
        <dbReference type="EMBL" id="SHI65041.1"/>
    </source>
</evidence>
<keyword evidence="2" id="KW-1185">Reference proteome</keyword>
<dbReference type="AlphaFoldDB" id="A0A1M6CW16"/>
<evidence type="ECO:0000313" key="2">
    <source>
        <dbReference type="Proteomes" id="UP000184510"/>
    </source>
</evidence>
<accession>A0A1M6CW16</accession>
<protein>
    <submittedName>
        <fullName evidence="1">Uncharacterized protein</fullName>
    </submittedName>
</protein>
<gene>
    <name evidence="1" type="ORF">SAMN02745181_0579</name>
</gene>